<dbReference type="Proteomes" id="UP000472839">
    <property type="component" value="Unassembled WGS sequence"/>
</dbReference>
<reference evidence="2 3" key="1">
    <citation type="submission" date="2019-10" db="EMBL/GenBank/DDBJ databases">
        <title>Poseidonibacter ostreae sp. nov., isolated from the gut of the Ostrea denselamellosa.</title>
        <authorList>
            <person name="Choi A."/>
        </authorList>
    </citation>
    <scope>NUCLEOTIDE SEQUENCE [LARGE SCALE GENOMIC DNA]</scope>
    <source>
        <strain evidence="2 3">SJOD-M-33</strain>
    </source>
</reference>
<dbReference type="AlphaFoldDB" id="A0A6L4WNU9"/>
<accession>A0A6L4WNU9</accession>
<evidence type="ECO:0000256" key="1">
    <source>
        <dbReference type="SAM" id="Phobius"/>
    </source>
</evidence>
<name>A0A6L4WNU9_9BACT</name>
<dbReference type="RefSeq" id="WP_152279930.1">
    <property type="nucleotide sequence ID" value="NZ_WFKK01000082.1"/>
</dbReference>
<gene>
    <name evidence="2" type="ORF">GBG19_15715</name>
</gene>
<feature type="transmembrane region" description="Helical" evidence="1">
    <location>
        <begin position="6"/>
        <end position="24"/>
    </location>
</feature>
<organism evidence="2 3">
    <name type="scientific">Poseidonibacter ostreae</name>
    <dbReference type="NCBI Taxonomy" id="2654171"/>
    <lineage>
        <taxon>Bacteria</taxon>
        <taxon>Pseudomonadati</taxon>
        <taxon>Campylobacterota</taxon>
        <taxon>Epsilonproteobacteria</taxon>
        <taxon>Campylobacterales</taxon>
        <taxon>Arcobacteraceae</taxon>
        <taxon>Poseidonibacter</taxon>
    </lineage>
</organism>
<proteinExistence type="predicted"/>
<sequence>MSTLLIVGIIIILIIAISLLVILFNMNNNANSSKNNKSINNSVVQKENTPNNEKISLDINNIALPKKIKQMDSLSLSKAAKNVFESFKALDYVNKPSSKLDKIEWHSWQVSLLIAIIKSQKGYFVPNNDALFHELILNTNKDSIVQATQKIINKYNNNVNISKSRDELSHDIIWSSKEVSMLFYYIANSRDKCINSN</sequence>
<evidence type="ECO:0000313" key="3">
    <source>
        <dbReference type="Proteomes" id="UP000472839"/>
    </source>
</evidence>
<evidence type="ECO:0000313" key="2">
    <source>
        <dbReference type="EMBL" id="KAB7884498.1"/>
    </source>
</evidence>
<protein>
    <submittedName>
        <fullName evidence="2">Uncharacterized protein</fullName>
    </submittedName>
</protein>
<keyword evidence="1" id="KW-1133">Transmembrane helix</keyword>
<keyword evidence="1" id="KW-0472">Membrane</keyword>
<dbReference type="EMBL" id="WFKK01000082">
    <property type="protein sequence ID" value="KAB7884498.1"/>
    <property type="molecule type" value="Genomic_DNA"/>
</dbReference>
<comment type="caution">
    <text evidence="2">The sequence shown here is derived from an EMBL/GenBank/DDBJ whole genome shotgun (WGS) entry which is preliminary data.</text>
</comment>
<keyword evidence="1" id="KW-0812">Transmembrane</keyword>